<evidence type="ECO:0000256" key="1">
    <source>
        <dbReference type="ARBA" id="ARBA00010122"/>
    </source>
</evidence>
<dbReference type="GO" id="GO:0004072">
    <property type="term" value="F:aspartate kinase activity"/>
    <property type="evidence" value="ECO:0007669"/>
    <property type="project" value="UniProtKB-EC"/>
</dbReference>
<dbReference type="InterPro" id="IPR002912">
    <property type="entry name" value="ACT_dom"/>
</dbReference>
<keyword evidence="3 9" id="KW-0808">Transferase</keyword>
<organism evidence="9 10">
    <name type="scientific">Halomonas elongata</name>
    <dbReference type="NCBI Taxonomy" id="2746"/>
    <lineage>
        <taxon>Bacteria</taxon>
        <taxon>Pseudomonadati</taxon>
        <taxon>Pseudomonadota</taxon>
        <taxon>Gammaproteobacteria</taxon>
        <taxon>Oceanospirillales</taxon>
        <taxon>Halomonadaceae</taxon>
        <taxon>Halomonas</taxon>
    </lineage>
</organism>
<dbReference type="AlphaFoldDB" id="A0A1B8NWW6"/>
<evidence type="ECO:0000256" key="2">
    <source>
        <dbReference type="ARBA" id="ARBA00013059"/>
    </source>
</evidence>
<protein>
    <recommendedName>
        <fullName evidence="2">aspartate kinase</fullName>
        <ecNumber evidence="2">2.7.2.4</ecNumber>
    </recommendedName>
</protein>
<dbReference type="CDD" id="cd04913">
    <property type="entry name" value="ACT_AKii-LysC-BS-like_1"/>
    <property type="match status" value="1"/>
</dbReference>
<dbReference type="Proteomes" id="UP000092504">
    <property type="component" value="Unassembled WGS sequence"/>
</dbReference>
<dbReference type="UniPathway" id="UPA00051">
    <property type="reaction ID" value="UER00462"/>
</dbReference>
<dbReference type="Pfam" id="PF22468">
    <property type="entry name" value="ACT_9"/>
    <property type="match status" value="1"/>
</dbReference>
<keyword evidence="6" id="KW-0067">ATP-binding</keyword>
<dbReference type="GO" id="GO:0005829">
    <property type="term" value="C:cytosol"/>
    <property type="evidence" value="ECO:0007669"/>
    <property type="project" value="TreeGrafter"/>
</dbReference>
<comment type="caution">
    <text evidence="9">The sequence shown here is derived from an EMBL/GenBank/DDBJ whole genome shotgun (WGS) entry which is preliminary data.</text>
</comment>
<reference evidence="9 10" key="1">
    <citation type="submission" date="2016-06" db="EMBL/GenBank/DDBJ databases">
        <title>Genome sequence of halotolerant plant growth promoting strain of Halomonas elongata HEK1 isolated from salterns of Rann of Kutch, Gujarat, India.</title>
        <authorList>
            <person name="Gaba S."/>
            <person name="Singh R.N."/>
            <person name="Abrol S."/>
            <person name="Kaushik R."/>
            <person name="Saxena A.K."/>
        </authorList>
    </citation>
    <scope>NUCLEOTIDE SEQUENCE [LARGE SCALE GENOMIC DNA]</scope>
    <source>
        <strain evidence="9 10">HEK1</strain>
    </source>
</reference>
<dbReference type="InterPro" id="IPR054352">
    <property type="entry name" value="ACT_Aspartokinase"/>
</dbReference>
<feature type="domain" description="ACT" evidence="8">
    <location>
        <begin position="151"/>
        <end position="217"/>
    </location>
</feature>
<dbReference type="EMBL" id="MAJD01000002">
    <property type="protein sequence ID" value="OBX34487.1"/>
    <property type="molecule type" value="Genomic_DNA"/>
</dbReference>
<dbReference type="SUPFAM" id="SSF55021">
    <property type="entry name" value="ACT-like"/>
    <property type="match status" value="2"/>
</dbReference>
<feature type="domain" description="ACT" evidence="8">
    <location>
        <begin position="69"/>
        <end position="145"/>
    </location>
</feature>
<gene>
    <name evidence="9" type="primary">lysC</name>
    <name evidence="9" type="ORF">A8U91_03543</name>
</gene>
<dbReference type="UniPathway" id="UPA00050">
    <property type="reaction ID" value="UER00461"/>
</dbReference>
<dbReference type="PATRIC" id="fig|2746.7.peg.3645"/>
<dbReference type="Gene3D" id="3.40.1160.10">
    <property type="entry name" value="Acetylglutamate kinase-like"/>
    <property type="match status" value="1"/>
</dbReference>
<dbReference type="Gene3D" id="3.30.2130.10">
    <property type="entry name" value="VC0802-like"/>
    <property type="match status" value="1"/>
</dbReference>
<evidence type="ECO:0000256" key="7">
    <source>
        <dbReference type="ARBA" id="ARBA00047872"/>
    </source>
</evidence>
<dbReference type="Pfam" id="PF01842">
    <property type="entry name" value="ACT"/>
    <property type="match status" value="1"/>
</dbReference>
<evidence type="ECO:0000313" key="9">
    <source>
        <dbReference type="EMBL" id="OBX34487.1"/>
    </source>
</evidence>
<dbReference type="CDD" id="cd04923">
    <property type="entry name" value="ACT_AK-LysC-DapG-like_2"/>
    <property type="match status" value="1"/>
</dbReference>
<accession>A0A1B8NWW6</accession>
<dbReference type="GO" id="GO:0009088">
    <property type="term" value="P:threonine biosynthetic process"/>
    <property type="evidence" value="ECO:0007669"/>
    <property type="project" value="UniProtKB-UniPathway"/>
</dbReference>
<evidence type="ECO:0000256" key="4">
    <source>
        <dbReference type="ARBA" id="ARBA00022741"/>
    </source>
</evidence>
<dbReference type="PROSITE" id="PS51671">
    <property type="entry name" value="ACT"/>
    <property type="match status" value="2"/>
</dbReference>
<comment type="catalytic activity">
    <reaction evidence="7">
        <text>L-aspartate + ATP = 4-phospho-L-aspartate + ADP</text>
        <dbReference type="Rhea" id="RHEA:23776"/>
        <dbReference type="ChEBI" id="CHEBI:29991"/>
        <dbReference type="ChEBI" id="CHEBI:30616"/>
        <dbReference type="ChEBI" id="CHEBI:57535"/>
        <dbReference type="ChEBI" id="CHEBI:456216"/>
        <dbReference type="EC" id="2.7.2.4"/>
    </reaction>
</comment>
<dbReference type="GO" id="GO:0009089">
    <property type="term" value="P:lysine biosynthetic process via diaminopimelate"/>
    <property type="evidence" value="ECO:0007669"/>
    <property type="project" value="TreeGrafter"/>
</dbReference>
<sequence>MLELASLGSKVLQIRAVEFAGKYNVPLRVLSSFEDGPGTLIVADSDKDEDSMEEPLISGIAFTANEAKLTLLNTPDVPGVASRILGPIADANIEIDMIVQNVAPAGDYTDFTFTVAKSDYKQTLRILEEQVLPALGEGEVKGDDNIAKVSLVGVGMRSHAGVASKMFRVLSEENINIRMVSTSEIKISVVIDEKHMELAVRALHKAFGLDKADIESE</sequence>
<dbReference type="FunFam" id="3.30.2130.10:FF:000002">
    <property type="entry name" value="Aspartokinase"/>
    <property type="match status" value="1"/>
</dbReference>
<dbReference type="InterPro" id="IPR045865">
    <property type="entry name" value="ACT-like_dom_sf"/>
</dbReference>
<dbReference type="InterPro" id="IPR036393">
    <property type="entry name" value="AceGlu_kinase-like_sf"/>
</dbReference>
<dbReference type="PANTHER" id="PTHR21499:SF3">
    <property type="entry name" value="ASPARTOKINASE"/>
    <property type="match status" value="1"/>
</dbReference>
<dbReference type="SUPFAM" id="SSF53633">
    <property type="entry name" value="Carbamate kinase-like"/>
    <property type="match status" value="1"/>
</dbReference>
<dbReference type="GO" id="GO:0009090">
    <property type="term" value="P:homoserine biosynthetic process"/>
    <property type="evidence" value="ECO:0007669"/>
    <property type="project" value="TreeGrafter"/>
</dbReference>
<evidence type="ECO:0000256" key="3">
    <source>
        <dbReference type="ARBA" id="ARBA00022679"/>
    </source>
</evidence>
<name>A0A1B8NWW6_HALEL</name>
<dbReference type="EC" id="2.7.2.4" evidence="2"/>
<dbReference type="GO" id="GO:0005524">
    <property type="term" value="F:ATP binding"/>
    <property type="evidence" value="ECO:0007669"/>
    <property type="project" value="UniProtKB-KW"/>
</dbReference>
<keyword evidence="5 9" id="KW-0418">Kinase</keyword>
<comment type="similarity">
    <text evidence="1">Belongs to the aspartokinase family.</text>
</comment>
<keyword evidence="4" id="KW-0547">Nucleotide-binding</keyword>
<evidence type="ECO:0000259" key="8">
    <source>
        <dbReference type="PROSITE" id="PS51671"/>
    </source>
</evidence>
<evidence type="ECO:0000313" key="10">
    <source>
        <dbReference type="Proteomes" id="UP000092504"/>
    </source>
</evidence>
<proteinExistence type="inferred from homology"/>
<evidence type="ECO:0000256" key="5">
    <source>
        <dbReference type="ARBA" id="ARBA00022777"/>
    </source>
</evidence>
<evidence type="ECO:0000256" key="6">
    <source>
        <dbReference type="ARBA" id="ARBA00022840"/>
    </source>
</evidence>
<dbReference type="PANTHER" id="PTHR21499">
    <property type="entry name" value="ASPARTATE KINASE"/>
    <property type="match status" value="1"/>
</dbReference>